<dbReference type="Proteomes" id="UP001296776">
    <property type="component" value="Unassembled WGS sequence"/>
</dbReference>
<feature type="region of interest" description="Disordered" evidence="1">
    <location>
        <begin position="75"/>
        <end position="191"/>
    </location>
</feature>
<evidence type="ECO:0000313" key="2">
    <source>
        <dbReference type="EMBL" id="MBK1706528.1"/>
    </source>
</evidence>
<feature type="compositionally biased region" description="Pro residues" evidence="1">
    <location>
        <begin position="182"/>
        <end position="191"/>
    </location>
</feature>
<keyword evidence="3" id="KW-1185">Reference proteome</keyword>
<sequence length="191" mass="20375">MSDDHFQLVFAGRLASGVSQAQARQRLKSQFKLTDSQLERLFTGSAVTVKRNLDQAAAERYHQAFLEAGAIAEIRPLRPPTPPEPQSPPPDTVAAQAEPARSPADPDDDTRLQLLPAGALVGEQVSTETPPPPDTSNLSLAPSEGLNLTDCAPPAPDTPKLDLDGYELAPLDADSTERNEPGSPPPRTREG</sequence>
<accession>A0AAJ0U7A9</accession>
<reference evidence="2" key="2">
    <citation type="journal article" date="2020" name="Microorganisms">
        <title>Osmotic Adaptation and Compatible Solute Biosynthesis of Phototrophic Bacteria as Revealed from Genome Analyses.</title>
        <authorList>
            <person name="Imhoff J.F."/>
            <person name="Rahn T."/>
            <person name="Kunzel S."/>
            <person name="Keller A."/>
            <person name="Neulinger S.C."/>
        </authorList>
    </citation>
    <scope>NUCLEOTIDE SEQUENCE</scope>
    <source>
        <strain evidence="2">DSM 11080</strain>
    </source>
</reference>
<comment type="caution">
    <text evidence="2">The sequence shown here is derived from an EMBL/GenBank/DDBJ whole genome shotgun (WGS) entry which is preliminary data.</text>
</comment>
<organism evidence="2 3">
    <name type="scientific">Halochromatium glycolicum</name>
    <dbReference type="NCBI Taxonomy" id="85075"/>
    <lineage>
        <taxon>Bacteria</taxon>
        <taxon>Pseudomonadati</taxon>
        <taxon>Pseudomonadota</taxon>
        <taxon>Gammaproteobacteria</taxon>
        <taxon>Chromatiales</taxon>
        <taxon>Chromatiaceae</taxon>
        <taxon>Halochromatium</taxon>
    </lineage>
</organism>
<dbReference type="RefSeq" id="WP_200347981.1">
    <property type="nucleotide sequence ID" value="NZ_NRSJ01000044.1"/>
</dbReference>
<gene>
    <name evidence="2" type="ORF">CKO40_18735</name>
</gene>
<dbReference type="EMBL" id="NRSJ01000044">
    <property type="protein sequence ID" value="MBK1706528.1"/>
    <property type="molecule type" value="Genomic_DNA"/>
</dbReference>
<name>A0AAJ0U7A9_9GAMM</name>
<reference evidence="2" key="1">
    <citation type="submission" date="2017-08" db="EMBL/GenBank/DDBJ databases">
        <authorList>
            <person name="Imhoff J.F."/>
            <person name="Rahn T."/>
            <person name="Kuenzel S."/>
            <person name="Neulinger S.C."/>
        </authorList>
    </citation>
    <scope>NUCLEOTIDE SEQUENCE</scope>
    <source>
        <strain evidence="2">DSM 11080</strain>
    </source>
</reference>
<dbReference type="AlphaFoldDB" id="A0AAJ0U7A9"/>
<evidence type="ECO:0000313" key="3">
    <source>
        <dbReference type="Proteomes" id="UP001296776"/>
    </source>
</evidence>
<evidence type="ECO:0000256" key="1">
    <source>
        <dbReference type="SAM" id="MobiDB-lite"/>
    </source>
</evidence>
<feature type="compositionally biased region" description="Pro residues" evidence="1">
    <location>
        <begin position="77"/>
        <end position="91"/>
    </location>
</feature>
<protein>
    <submittedName>
        <fullName evidence="2">Uncharacterized protein</fullName>
    </submittedName>
</protein>
<proteinExistence type="predicted"/>